<accession>A0AAV7U9Z6</accession>
<reference evidence="2" key="1">
    <citation type="journal article" date="2022" name="bioRxiv">
        <title>Sequencing and chromosome-scale assembly of the giantPleurodeles waltlgenome.</title>
        <authorList>
            <person name="Brown T."/>
            <person name="Elewa A."/>
            <person name="Iarovenko S."/>
            <person name="Subramanian E."/>
            <person name="Araus A.J."/>
            <person name="Petzold A."/>
            <person name="Susuki M."/>
            <person name="Suzuki K.-i.T."/>
            <person name="Hayashi T."/>
            <person name="Toyoda A."/>
            <person name="Oliveira C."/>
            <person name="Osipova E."/>
            <person name="Leigh N.D."/>
            <person name="Simon A."/>
            <person name="Yun M.H."/>
        </authorList>
    </citation>
    <scope>NUCLEOTIDE SEQUENCE</scope>
    <source>
        <strain evidence="2">20211129_DDA</strain>
        <tissue evidence="2">Liver</tissue>
    </source>
</reference>
<keyword evidence="3" id="KW-1185">Reference proteome</keyword>
<evidence type="ECO:0000313" key="3">
    <source>
        <dbReference type="Proteomes" id="UP001066276"/>
    </source>
</evidence>
<proteinExistence type="predicted"/>
<protein>
    <submittedName>
        <fullName evidence="2">Uncharacterized protein</fullName>
    </submittedName>
</protein>
<organism evidence="2 3">
    <name type="scientific">Pleurodeles waltl</name>
    <name type="common">Iberian ribbed newt</name>
    <dbReference type="NCBI Taxonomy" id="8319"/>
    <lineage>
        <taxon>Eukaryota</taxon>
        <taxon>Metazoa</taxon>
        <taxon>Chordata</taxon>
        <taxon>Craniata</taxon>
        <taxon>Vertebrata</taxon>
        <taxon>Euteleostomi</taxon>
        <taxon>Amphibia</taxon>
        <taxon>Batrachia</taxon>
        <taxon>Caudata</taxon>
        <taxon>Salamandroidea</taxon>
        <taxon>Salamandridae</taxon>
        <taxon>Pleurodelinae</taxon>
        <taxon>Pleurodeles</taxon>
    </lineage>
</organism>
<evidence type="ECO:0000313" key="2">
    <source>
        <dbReference type="EMBL" id="KAJ1185189.1"/>
    </source>
</evidence>
<dbReference type="AlphaFoldDB" id="A0AAV7U9Z6"/>
<comment type="caution">
    <text evidence="2">The sequence shown here is derived from an EMBL/GenBank/DDBJ whole genome shotgun (WGS) entry which is preliminary data.</text>
</comment>
<evidence type="ECO:0000256" key="1">
    <source>
        <dbReference type="SAM" id="MobiDB-lite"/>
    </source>
</evidence>
<gene>
    <name evidence="2" type="ORF">NDU88_001983</name>
</gene>
<dbReference type="Proteomes" id="UP001066276">
    <property type="component" value="Chromosome 3_1"/>
</dbReference>
<feature type="compositionally biased region" description="Basic and acidic residues" evidence="1">
    <location>
        <begin position="117"/>
        <end position="137"/>
    </location>
</feature>
<name>A0AAV7U9Z6_PLEWA</name>
<dbReference type="EMBL" id="JANPWB010000005">
    <property type="protein sequence ID" value="KAJ1185189.1"/>
    <property type="molecule type" value="Genomic_DNA"/>
</dbReference>
<sequence>MLAAVGMAWKAIRSRSRIGQRCVCCGSIRAAEQAHVRFYFPVLTFTVVPRPAWAGARFLAPLVSSRAQPGLTALIAPQRQRWISTPRTTRAPAAGRISPPRALLLLLQGAFDGTKTYERLRGGPGQRGDRRSPRESLEPPFPGLFFRPGAELQIMLQLQSPF</sequence>
<feature type="region of interest" description="Disordered" evidence="1">
    <location>
        <begin position="117"/>
        <end position="141"/>
    </location>
</feature>